<evidence type="ECO:0000313" key="1">
    <source>
        <dbReference type="EMBL" id="RLM97832.1"/>
    </source>
</evidence>
<gene>
    <name evidence="1" type="ORF">C2845_PM06G31480</name>
</gene>
<keyword evidence="2" id="KW-1185">Reference proteome</keyword>
<protein>
    <submittedName>
        <fullName evidence="1">Uncharacterized protein</fullName>
    </submittedName>
</protein>
<accession>A0A3L6R576</accession>
<name>A0A3L6R576_PANMI</name>
<organism evidence="1 2">
    <name type="scientific">Panicum miliaceum</name>
    <name type="common">Proso millet</name>
    <name type="synonym">Broomcorn millet</name>
    <dbReference type="NCBI Taxonomy" id="4540"/>
    <lineage>
        <taxon>Eukaryota</taxon>
        <taxon>Viridiplantae</taxon>
        <taxon>Streptophyta</taxon>
        <taxon>Embryophyta</taxon>
        <taxon>Tracheophyta</taxon>
        <taxon>Spermatophyta</taxon>
        <taxon>Magnoliopsida</taxon>
        <taxon>Liliopsida</taxon>
        <taxon>Poales</taxon>
        <taxon>Poaceae</taxon>
        <taxon>PACMAD clade</taxon>
        <taxon>Panicoideae</taxon>
        <taxon>Panicodae</taxon>
        <taxon>Paniceae</taxon>
        <taxon>Panicinae</taxon>
        <taxon>Panicum</taxon>
        <taxon>Panicum sect. Panicum</taxon>
    </lineage>
</organism>
<comment type="caution">
    <text evidence="1">The sequence shown here is derived from an EMBL/GenBank/DDBJ whole genome shotgun (WGS) entry which is preliminary data.</text>
</comment>
<evidence type="ECO:0000313" key="2">
    <source>
        <dbReference type="Proteomes" id="UP000275267"/>
    </source>
</evidence>
<dbReference type="EMBL" id="PQIB02000009">
    <property type="protein sequence ID" value="RLM97832.1"/>
    <property type="molecule type" value="Genomic_DNA"/>
</dbReference>
<dbReference type="Proteomes" id="UP000275267">
    <property type="component" value="Unassembled WGS sequence"/>
</dbReference>
<reference evidence="2" key="1">
    <citation type="journal article" date="2019" name="Nat. Commun.">
        <title>The genome of broomcorn millet.</title>
        <authorList>
            <person name="Zou C."/>
            <person name="Miki D."/>
            <person name="Li D."/>
            <person name="Tang Q."/>
            <person name="Xiao L."/>
            <person name="Rajput S."/>
            <person name="Deng P."/>
            <person name="Jia W."/>
            <person name="Huang R."/>
            <person name="Zhang M."/>
            <person name="Sun Y."/>
            <person name="Hu J."/>
            <person name="Fu X."/>
            <person name="Schnable P.S."/>
            <person name="Li F."/>
            <person name="Zhang H."/>
            <person name="Feng B."/>
            <person name="Zhu X."/>
            <person name="Liu R."/>
            <person name="Schnable J.C."/>
            <person name="Zhu J.-K."/>
            <person name="Zhang H."/>
        </authorList>
    </citation>
    <scope>NUCLEOTIDE SEQUENCE [LARGE SCALE GENOMIC DNA]</scope>
</reference>
<proteinExistence type="predicted"/>
<sequence length="51" mass="5907">MDIPDFTKEVQMFCLNFLMLNKGVAEGFMEMSEEDKGFWMRDHLALQAFGG</sequence>
<dbReference type="AlphaFoldDB" id="A0A3L6R576"/>